<dbReference type="PANTHER" id="PTHR45738">
    <property type="entry name" value="POLYPHOSPHOINOSITIDE PHOSPHATASE"/>
    <property type="match status" value="1"/>
</dbReference>
<evidence type="ECO:0000256" key="1">
    <source>
        <dbReference type="ARBA" id="ARBA00022801"/>
    </source>
</evidence>
<dbReference type="Proteomes" id="UP001447188">
    <property type="component" value="Unassembled WGS sequence"/>
</dbReference>
<protein>
    <submittedName>
        <fullName evidence="3">Phosphatidylinositol-3,5-bisphosphate 5-phosphatase</fullName>
    </submittedName>
</protein>
<evidence type="ECO:0000256" key="2">
    <source>
        <dbReference type="SAM" id="MobiDB-lite"/>
    </source>
</evidence>
<sequence length="267" mass="29816">MENEYDVTSPAGGAYEQPCEASCGSSTYSITIEDPPTTPPSRSSISDEEQSSQVGDDNLSASPITTASDEIPGPSPPPPVRVETPEPPQPTYPQLSNTLPASPVSKHTSKINDKDESIPKSFDRSDKKLGRIEKEVYEDKDFDGVRRMHKFTLYETATRFYIVGSDLLDSRFRILKIDRTAEVGDLSITEDEVIYTREETSRLLATIEDGNKSTGGLKHRCPFWGLLGFVRFTGAYYMLLITKRSNVAMIGGHYVYQVRLLKSEWFL</sequence>
<accession>A0ABR3G8Z2</accession>
<dbReference type="InterPro" id="IPR043573">
    <property type="entry name" value="Fig4-like"/>
</dbReference>
<keyword evidence="4" id="KW-1185">Reference proteome</keyword>
<dbReference type="PANTHER" id="PTHR45738:SF5">
    <property type="entry name" value="POLYPHOSPHOINOSITIDE PHOSPHATASE"/>
    <property type="match status" value="1"/>
</dbReference>
<proteinExistence type="predicted"/>
<comment type="caution">
    <text evidence="3">The sequence shown here is derived from an EMBL/GenBank/DDBJ whole genome shotgun (WGS) entry which is preliminary data.</text>
</comment>
<feature type="compositionally biased region" description="Pro residues" evidence="2">
    <location>
        <begin position="73"/>
        <end position="91"/>
    </location>
</feature>
<reference evidence="3 4" key="1">
    <citation type="submission" date="2024-02" db="EMBL/GenBank/DDBJ databases">
        <title>Discinaceae phylogenomics.</title>
        <authorList>
            <person name="Dirks A.C."/>
            <person name="James T.Y."/>
        </authorList>
    </citation>
    <scope>NUCLEOTIDE SEQUENCE [LARGE SCALE GENOMIC DNA]</scope>
    <source>
        <strain evidence="3 4">ACD0624</strain>
    </source>
</reference>
<evidence type="ECO:0000313" key="4">
    <source>
        <dbReference type="Proteomes" id="UP001447188"/>
    </source>
</evidence>
<organism evidence="3 4">
    <name type="scientific">Discina gigas</name>
    <dbReference type="NCBI Taxonomy" id="1032678"/>
    <lineage>
        <taxon>Eukaryota</taxon>
        <taxon>Fungi</taxon>
        <taxon>Dikarya</taxon>
        <taxon>Ascomycota</taxon>
        <taxon>Pezizomycotina</taxon>
        <taxon>Pezizomycetes</taxon>
        <taxon>Pezizales</taxon>
        <taxon>Discinaceae</taxon>
        <taxon>Discina</taxon>
    </lineage>
</organism>
<feature type="compositionally biased region" description="Polar residues" evidence="2">
    <location>
        <begin position="59"/>
        <end position="68"/>
    </location>
</feature>
<dbReference type="EMBL" id="JBBBZM010000171">
    <property type="protein sequence ID" value="KAL0632409.1"/>
    <property type="molecule type" value="Genomic_DNA"/>
</dbReference>
<feature type="region of interest" description="Disordered" evidence="2">
    <location>
        <begin position="1"/>
        <end position="123"/>
    </location>
</feature>
<name>A0ABR3G8Z2_9PEZI</name>
<keyword evidence="1" id="KW-0378">Hydrolase</keyword>
<gene>
    <name evidence="3" type="primary">FIG4_2</name>
    <name evidence="3" type="ORF">Q9L58_008732</name>
</gene>
<feature type="compositionally biased region" description="Basic and acidic residues" evidence="2">
    <location>
        <begin position="110"/>
        <end position="123"/>
    </location>
</feature>
<evidence type="ECO:0000313" key="3">
    <source>
        <dbReference type="EMBL" id="KAL0632409.1"/>
    </source>
</evidence>